<protein>
    <submittedName>
        <fullName evidence="7">Glutathionylspermidine synthase</fullName>
    </submittedName>
</protein>
<dbReference type="GO" id="GO:0005524">
    <property type="term" value="F:ATP binding"/>
    <property type="evidence" value="ECO:0007669"/>
    <property type="project" value="UniProtKB-KW"/>
</dbReference>
<evidence type="ECO:0000256" key="3">
    <source>
        <dbReference type="ARBA" id="ARBA00022741"/>
    </source>
</evidence>
<dbReference type="RefSeq" id="WP_184595668.1">
    <property type="nucleotide sequence ID" value="NZ_JACHLI010000032.1"/>
</dbReference>
<keyword evidence="2" id="KW-0479">Metal-binding</keyword>
<feature type="domain" description="Glutathionylspermidine synthase pre-ATP-grasp-like" evidence="6">
    <location>
        <begin position="107"/>
        <end position="466"/>
    </location>
</feature>
<evidence type="ECO:0000259" key="6">
    <source>
        <dbReference type="Pfam" id="PF03738"/>
    </source>
</evidence>
<dbReference type="InterPro" id="IPR005494">
    <property type="entry name" value="GSPS_pre-ATP-grasp-like_dom"/>
</dbReference>
<sequence>MQRIQIAERHNWQAIAEGIGFQFHTFGNDLVQSQDAVMHYQPAQGLAGRADFVKSQNMVKAHLDSLQAESQGQGNALPWEDTRRHLWVQNFGTAVQPPQNPVREFLPEKYWDESVVWQFTLDQVERDIEDPTNDLHQHIMALCDKVCRSEELMTRLHIPKQYQSLVYTSWVEGHPHLYGRMDFAYTGNGPAKLLELNYDTPTSLFEASVVQWQWMTDMRSRFQLPGDVDQFNSIHEKLLSRFRLFRDKYGITLPFYFAAMGYSKEDCGTVDYLRDVATQAGYDARFVAIEEIGCNDMGKFIDMDDNPISYLFKLHAWEHIFQEGFGPKVEKSSTLFIEPAWKSVLSNKGILPLLWEEYEGHPNLLPAFIDKDPSASLGAGFVRKPYFSREGANVDVVTPGGEKESVPGPYTDAPYIIQQYAPLMRHGKSHSLIGSWVVGDEACGMGIREDDSLVTKDSSRFQPHVILG</sequence>
<proteinExistence type="predicted"/>
<evidence type="ECO:0000313" key="7">
    <source>
        <dbReference type="EMBL" id="MBB4866811.1"/>
    </source>
</evidence>
<keyword evidence="5" id="KW-0460">Magnesium</keyword>
<dbReference type="Proteomes" id="UP000566995">
    <property type="component" value="Unassembled WGS sequence"/>
</dbReference>
<dbReference type="GO" id="GO:0046872">
    <property type="term" value="F:metal ion binding"/>
    <property type="evidence" value="ECO:0007669"/>
    <property type="project" value="UniProtKB-KW"/>
</dbReference>
<gene>
    <name evidence="7" type="ORF">HNP46_005718</name>
</gene>
<evidence type="ECO:0000313" key="8">
    <source>
        <dbReference type="Proteomes" id="UP000566995"/>
    </source>
</evidence>
<evidence type="ECO:0000256" key="4">
    <source>
        <dbReference type="ARBA" id="ARBA00022840"/>
    </source>
</evidence>
<dbReference type="EMBL" id="JACHLI010000032">
    <property type="protein sequence ID" value="MBB4866811.1"/>
    <property type="molecule type" value="Genomic_DNA"/>
</dbReference>
<keyword evidence="1" id="KW-0436">Ligase</keyword>
<dbReference type="SUPFAM" id="SSF52440">
    <property type="entry name" value="PreATP-grasp domain"/>
    <property type="match status" value="1"/>
</dbReference>
<organism evidence="7 8">
    <name type="scientific">Pseudomonas nitroreducens</name>
    <dbReference type="NCBI Taxonomy" id="46680"/>
    <lineage>
        <taxon>Bacteria</taxon>
        <taxon>Pseudomonadati</taxon>
        <taxon>Pseudomonadota</taxon>
        <taxon>Gammaproteobacteria</taxon>
        <taxon>Pseudomonadales</taxon>
        <taxon>Pseudomonadaceae</taxon>
        <taxon>Pseudomonas</taxon>
    </lineage>
</organism>
<dbReference type="Gene3D" id="3.30.1490.330">
    <property type="match status" value="1"/>
</dbReference>
<dbReference type="InterPro" id="IPR016185">
    <property type="entry name" value="PreATP-grasp_dom_sf"/>
</dbReference>
<dbReference type="Pfam" id="PF03738">
    <property type="entry name" value="GSP_synth"/>
    <property type="match status" value="1"/>
</dbReference>
<evidence type="ECO:0000256" key="2">
    <source>
        <dbReference type="ARBA" id="ARBA00022723"/>
    </source>
</evidence>
<evidence type="ECO:0000256" key="1">
    <source>
        <dbReference type="ARBA" id="ARBA00022598"/>
    </source>
</evidence>
<name>A0A7W7P3M6_PSENT</name>
<comment type="caution">
    <text evidence="7">The sequence shown here is derived from an EMBL/GenBank/DDBJ whole genome shotgun (WGS) entry which is preliminary data.</text>
</comment>
<evidence type="ECO:0000256" key="5">
    <source>
        <dbReference type="ARBA" id="ARBA00022842"/>
    </source>
</evidence>
<keyword evidence="4" id="KW-0067">ATP-binding</keyword>
<dbReference type="AlphaFoldDB" id="A0A7W7P3M6"/>
<accession>A0A7W7P3M6</accession>
<reference evidence="7 8" key="1">
    <citation type="submission" date="2020-08" db="EMBL/GenBank/DDBJ databases">
        <title>Functional genomics of gut bacteria from endangered species of beetles.</title>
        <authorList>
            <person name="Carlos-Shanley C."/>
        </authorList>
    </citation>
    <scope>NUCLEOTIDE SEQUENCE [LARGE SCALE GENOMIC DNA]</scope>
    <source>
        <strain evidence="7 8">S00179</strain>
    </source>
</reference>
<dbReference type="SUPFAM" id="SSF56059">
    <property type="entry name" value="Glutathione synthetase ATP-binding domain-like"/>
    <property type="match status" value="1"/>
</dbReference>
<keyword evidence="3" id="KW-0547">Nucleotide-binding</keyword>
<dbReference type="GO" id="GO:0016874">
    <property type="term" value="F:ligase activity"/>
    <property type="evidence" value="ECO:0007669"/>
    <property type="project" value="UniProtKB-KW"/>
</dbReference>